<dbReference type="SUPFAM" id="SSF56300">
    <property type="entry name" value="Metallo-dependent phosphatases"/>
    <property type="match status" value="1"/>
</dbReference>
<dbReference type="GO" id="GO:0016791">
    <property type="term" value="F:phosphatase activity"/>
    <property type="evidence" value="ECO:0007669"/>
    <property type="project" value="TreeGrafter"/>
</dbReference>
<dbReference type="Pfam" id="PF00149">
    <property type="entry name" value="Metallophos"/>
    <property type="match status" value="1"/>
</dbReference>
<proteinExistence type="predicted"/>
<dbReference type="Proteomes" id="UP000235363">
    <property type="component" value="Unassembled WGS sequence"/>
</dbReference>
<name>A0A2N6SZ66_9CORY</name>
<evidence type="ECO:0000313" key="2">
    <source>
        <dbReference type="EMBL" id="PMC62340.1"/>
    </source>
</evidence>
<dbReference type="InterPro" id="IPR004843">
    <property type="entry name" value="Calcineurin-like_PHP"/>
</dbReference>
<evidence type="ECO:0000259" key="1">
    <source>
        <dbReference type="Pfam" id="PF00149"/>
    </source>
</evidence>
<dbReference type="EMBL" id="PNHF01000012">
    <property type="protein sequence ID" value="PMC62340.1"/>
    <property type="molecule type" value="Genomic_DNA"/>
</dbReference>
<dbReference type="InterPro" id="IPR029052">
    <property type="entry name" value="Metallo-depent_PP-like"/>
</dbReference>
<dbReference type="Gene3D" id="3.60.21.10">
    <property type="match status" value="1"/>
</dbReference>
<dbReference type="CDD" id="cd07423">
    <property type="entry name" value="MPP_Prp_like"/>
    <property type="match status" value="1"/>
</dbReference>
<reference evidence="2 3" key="1">
    <citation type="submission" date="2017-09" db="EMBL/GenBank/DDBJ databases">
        <title>Bacterial strain isolated from the female urinary microbiota.</title>
        <authorList>
            <person name="Thomas-White K."/>
            <person name="Kumar N."/>
            <person name="Forster S."/>
            <person name="Putonti C."/>
            <person name="Lawley T."/>
            <person name="Wolfe A.J."/>
        </authorList>
    </citation>
    <scope>NUCLEOTIDE SEQUENCE [LARGE SCALE GENOMIC DNA]</scope>
    <source>
        <strain evidence="2 3">UMB0908</strain>
    </source>
</reference>
<dbReference type="GO" id="GO:0005737">
    <property type="term" value="C:cytoplasm"/>
    <property type="evidence" value="ECO:0007669"/>
    <property type="project" value="TreeGrafter"/>
</dbReference>
<sequence>MTDENRAPHDLRHLRGPFDVIGDVHGCLAELVDLLTTLGWDVGADEEGRPVRASHPGGRVAVFVGDLVDRGPDTPGVLRLVMGMCDAGDALCVMGNHDWKLARALGGADVTVRHGLAGSLEQIGAVAEGRPVPPGGRAHPAEPDFPERVRGFLRTLPIHLVLAGGDLVVVHAGLKEEFHGRASREARAFALYGDVGGRAPDGMPIRREWERDYSGAARVVYGHWPVTRAEWVNNTMCLDTGCVFGGTLTALRYPELDVIGVPARDRWWEPSRPPREPAL</sequence>
<protein>
    <recommendedName>
        <fullName evidence="1">Calcineurin-like phosphoesterase domain-containing protein</fullName>
    </recommendedName>
</protein>
<dbReference type="AlphaFoldDB" id="A0A2N6SZ66"/>
<dbReference type="PANTHER" id="PTHR42850">
    <property type="entry name" value="METALLOPHOSPHOESTERASE"/>
    <property type="match status" value="1"/>
</dbReference>
<gene>
    <name evidence="2" type="ORF">CJ204_06420</name>
</gene>
<comment type="caution">
    <text evidence="2">The sequence shown here is derived from an EMBL/GenBank/DDBJ whole genome shotgun (WGS) entry which is preliminary data.</text>
</comment>
<feature type="domain" description="Calcineurin-like phosphoesterase" evidence="1">
    <location>
        <begin position="17"/>
        <end position="227"/>
    </location>
</feature>
<dbReference type="InterPro" id="IPR041780">
    <property type="entry name" value="MPP_PrpE-like"/>
</dbReference>
<dbReference type="PANTHER" id="PTHR42850:SF7">
    <property type="entry name" value="BIS(5'-NUCLEOSYL)-TETRAPHOSPHATASE PRPE [ASYMMETRICAL]"/>
    <property type="match status" value="1"/>
</dbReference>
<evidence type="ECO:0000313" key="3">
    <source>
        <dbReference type="Proteomes" id="UP000235363"/>
    </source>
</evidence>
<accession>A0A2N6SZ66</accession>
<dbReference type="InterPro" id="IPR050126">
    <property type="entry name" value="Ap4A_hydrolase"/>
</dbReference>
<organism evidence="2 3">
    <name type="scientific">Corynebacterium xerosis</name>
    <dbReference type="NCBI Taxonomy" id="1725"/>
    <lineage>
        <taxon>Bacteria</taxon>
        <taxon>Bacillati</taxon>
        <taxon>Actinomycetota</taxon>
        <taxon>Actinomycetes</taxon>
        <taxon>Mycobacteriales</taxon>
        <taxon>Corynebacteriaceae</taxon>
        <taxon>Corynebacterium</taxon>
    </lineage>
</organism>